<proteinExistence type="predicted"/>
<reference evidence="1" key="1">
    <citation type="submission" date="2018-02" db="EMBL/GenBank/DDBJ databases">
        <title>Rhizophora mucronata_Transcriptome.</title>
        <authorList>
            <person name="Meera S.P."/>
            <person name="Sreeshan A."/>
            <person name="Augustine A."/>
        </authorList>
    </citation>
    <scope>NUCLEOTIDE SEQUENCE</scope>
    <source>
        <tissue evidence="1">Leaf</tissue>
    </source>
</reference>
<name>A0A2P2KTK7_RHIMU</name>
<accession>A0A2P2KTK7</accession>
<evidence type="ECO:0000313" key="1">
    <source>
        <dbReference type="EMBL" id="MBX09056.1"/>
    </source>
</evidence>
<organism evidence="1">
    <name type="scientific">Rhizophora mucronata</name>
    <name type="common">Asiatic mangrove</name>
    <dbReference type="NCBI Taxonomy" id="61149"/>
    <lineage>
        <taxon>Eukaryota</taxon>
        <taxon>Viridiplantae</taxon>
        <taxon>Streptophyta</taxon>
        <taxon>Embryophyta</taxon>
        <taxon>Tracheophyta</taxon>
        <taxon>Spermatophyta</taxon>
        <taxon>Magnoliopsida</taxon>
        <taxon>eudicotyledons</taxon>
        <taxon>Gunneridae</taxon>
        <taxon>Pentapetalae</taxon>
        <taxon>rosids</taxon>
        <taxon>fabids</taxon>
        <taxon>Malpighiales</taxon>
        <taxon>Rhizophoraceae</taxon>
        <taxon>Rhizophora</taxon>
    </lineage>
</organism>
<sequence>MQPAQLVGLWGITLLSIFHTKKKHKDLFLYEFDLVTSSGRVLNVF</sequence>
<protein>
    <submittedName>
        <fullName evidence="1">Uncharacterized protein</fullName>
    </submittedName>
</protein>
<dbReference type="AlphaFoldDB" id="A0A2P2KTK7"/>
<dbReference type="EMBL" id="GGEC01028572">
    <property type="protein sequence ID" value="MBX09056.1"/>
    <property type="molecule type" value="Transcribed_RNA"/>
</dbReference>